<sequence>LFHTAYHAIGGLYLQISNMKQTLRQKLKNHFLLGFIPFAATSDEVIGGLGIITSDLPEGNEQAGVKNYNAHHGCRNCMIHHSELDNISFDTVRHSRYHHKTTLQFSTIRRVQTQAKRDALAMQYDI</sequence>
<evidence type="ECO:0000313" key="1">
    <source>
        <dbReference type="EMBL" id="CAG8661039.1"/>
    </source>
</evidence>
<gene>
    <name evidence="1" type="ORF">FMOSSE_LOCUS11941</name>
</gene>
<reference evidence="1" key="1">
    <citation type="submission" date="2021-06" db="EMBL/GenBank/DDBJ databases">
        <authorList>
            <person name="Kallberg Y."/>
            <person name="Tangrot J."/>
            <person name="Rosling A."/>
        </authorList>
    </citation>
    <scope>NUCLEOTIDE SEQUENCE</scope>
    <source>
        <strain evidence="1">87-6 pot B 2015</strain>
    </source>
</reference>
<dbReference type="EMBL" id="CAJVPP010005171">
    <property type="protein sequence ID" value="CAG8661039.1"/>
    <property type="molecule type" value="Genomic_DNA"/>
</dbReference>
<proteinExistence type="predicted"/>
<accession>A0A9N9E193</accession>
<name>A0A9N9E193_FUNMO</name>
<dbReference type="Proteomes" id="UP000789375">
    <property type="component" value="Unassembled WGS sequence"/>
</dbReference>
<keyword evidence="2" id="KW-1185">Reference proteome</keyword>
<organism evidence="1 2">
    <name type="scientific">Funneliformis mosseae</name>
    <name type="common">Endomycorrhizal fungus</name>
    <name type="synonym">Glomus mosseae</name>
    <dbReference type="NCBI Taxonomy" id="27381"/>
    <lineage>
        <taxon>Eukaryota</taxon>
        <taxon>Fungi</taxon>
        <taxon>Fungi incertae sedis</taxon>
        <taxon>Mucoromycota</taxon>
        <taxon>Glomeromycotina</taxon>
        <taxon>Glomeromycetes</taxon>
        <taxon>Glomerales</taxon>
        <taxon>Glomeraceae</taxon>
        <taxon>Funneliformis</taxon>
    </lineage>
</organism>
<comment type="caution">
    <text evidence="1">The sequence shown here is derived from an EMBL/GenBank/DDBJ whole genome shotgun (WGS) entry which is preliminary data.</text>
</comment>
<protein>
    <submittedName>
        <fullName evidence="1">10298_t:CDS:1</fullName>
    </submittedName>
</protein>
<evidence type="ECO:0000313" key="2">
    <source>
        <dbReference type="Proteomes" id="UP000789375"/>
    </source>
</evidence>
<feature type="non-terminal residue" evidence="1">
    <location>
        <position position="126"/>
    </location>
</feature>
<dbReference type="AlphaFoldDB" id="A0A9N9E193"/>